<comment type="caution">
    <text evidence="1">The sequence shown here is derived from an EMBL/GenBank/DDBJ whole genome shotgun (WGS) entry which is preliminary data.</text>
</comment>
<dbReference type="AlphaFoldDB" id="A0AAV4D1I2"/>
<proteinExistence type="predicted"/>
<sequence>MESHRAPGLIWTRASVLSTPAHHRTWAGSHVAHLITLKMHINFPEDPLPFCSTHIVSLGLSPQCGRAKPDKAREI</sequence>
<organism evidence="1 2">
    <name type="scientific">Plakobranchus ocellatus</name>
    <dbReference type="NCBI Taxonomy" id="259542"/>
    <lineage>
        <taxon>Eukaryota</taxon>
        <taxon>Metazoa</taxon>
        <taxon>Spiralia</taxon>
        <taxon>Lophotrochozoa</taxon>
        <taxon>Mollusca</taxon>
        <taxon>Gastropoda</taxon>
        <taxon>Heterobranchia</taxon>
        <taxon>Euthyneura</taxon>
        <taxon>Panpulmonata</taxon>
        <taxon>Sacoglossa</taxon>
        <taxon>Placobranchoidea</taxon>
        <taxon>Plakobranchidae</taxon>
        <taxon>Plakobranchus</taxon>
    </lineage>
</organism>
<protein>
    <submittedName>
        <fullName evidence="1">Uncharacterized protein</fullName>
    </submittedName>
</protein>
<keyword evidence="2" id="KW-1185">Reference proteome</keyword>
<reference evidence="1 2" key="1">
    <citation type="journal article" date="2021" name="Elife">
        <title>Chloroplast acquisition without the gene transfer in kleptoplastic sea slugs, Plakobranchus ocellatus.</title>
        <authorList>
            <person name="Maeda T."/>
            <person name="Takahashi S."/>
            <person name="Yoshida T."/>
            <person name="Shimamura S."/>
            <person name="Takaki Y."/>
            <person name="Nagai Y."/>
            <person name="Toyoda A."/>
            <person name="Suzuki Y."/>
            <person name="Arimoto A."/>
            <person name="Ishii H."/>
            <person name="Satoh N."/>
            <person name="Nishiyama T."/>
            <person name="Hasebe M."/>
            <person name="Maruyama T."/>
            <person name="Minagawa J."/>
            <person name="Obokata J."/>
            <person name="Shigenobu S."/>
        </authorList>
    </citation>
    <scope>NUCLEOTIDE SEQUENCE [LARGE SCALE GENOMIC DNA]</scope>
</reference>
<name>A0AAV4D1I2_9GAST</name>
<evidence type="ECO:0000313" key="1">
    <source>
        <dbReference type="EMBL" id="GFO38047.1"/>
    </source>
</evidence>
<dbReference type="Proteomes" id="UP000735302">
    <property type="component" value="Unassembled WGS sequence"/>
</dbReference>
<accession>A0AAV4D1I2</accession>
<evidence type="ECO:0000313" key="2">
    <source>
        <dbReference type="Proteomes" id="UP000735302"/>
    </source>
</evidence>
<gene>
    <name evidence="1" type="ORF">PoB_006455200</name>
</gene>
<dbReference type="EMBL" id="BLXT01007308">
    <property type="protein sequence ID" value="GFO38047.1"/>
    <property type="molecule type" value="Genomic_DNA"/>
</dbReference>